<keyword evidence="7" id="KW-1185">Reference proteome</keyword>
<dbReference type="InterPro" id="IPR013154">
    <property type="entry name" value="ADH-like_N"/>
</dbReference>
<evidence type="ECO:0000256" key="3">
    <source>
        <dbReference type="ARBA" id="ARBA00023002"/>
    </source>
</evidence>
<dbReference type="SMART" id="SM00829">
    <property type="entry name" value="PKS_ER"/>
    <property type="match status" value="1"/>
</dbReference>
<reference evidence="6 7" key="1">
    <citation type="submission" date="2021-02" db="EMBL/GenBank/DDBJ databases">
        <title>Genome assembly of Pseudopithomyces chartarum.</title>
        <authorList>
            <person name="Jauregui R."/>
            <person name="Singh J."/>
            <person name="Voisey C."/>
        </authorList>
    </citation>
    <scope>NUCLEOTIDE SEQUENCE [LARGE SCALE GENOMIC DNA]</scope>
    <source>
        <strain evidence="6 7">AGR01</strain>
    </source>
</reference>
<feature type="compositionally biased region" description="Pro residues" evidence="4">
    <location>
        <begin position="251"/>
        <end position="264"/>
    </location>
</feature>
<evidence type="ECO:0000256" key="1">
    <source>
        <dbReference type="ARBA" id="ARBA00008072"/>
    </source>
</evidence>
<dbReference type="Proteomes" id="UP001280581">
    <property type="component" value="Unassembled WGS sequence"/>
</dbReference>
<dbReference type="InterPro" id="IPR011032">
    <property type="entry name" value="GroES-like_sf"/>
</dbReference>
<comment type="caution">
    <text evidence="6">The sequence shown here is derived from an EMBL/GenBank/DDBJ whole genome shotgun (WGS) entry which is preliminary data.</text>
</comment>
<accession>A0AAN6RJG3</accession>
<evidence type="ECO:0000313" key="7">
    <source>
        <dbReference type="Proteomes" id="UP001280581"/>
    </source>
</evidence>
<sequence length="295" mass="31187">MSNQAAWIPEARGKLVVKEAPMPQAGEGEVVVKNHAWAINPVEWKIQTYGIMLQSYPNILGVDSAGEVHDVGPGVTHLKKGDRPPPPPAHLAPIPRRLPALLPLHLPPRPKDPPTLPFKDAAVLPLAISTAANSLYNEKTLRLPYPSLTPSSTPSNQSVLIWGGSGSVGALAVQLARASGVKVVAVCGAQNIQNVRRLGAHEVIDYNSPSATSDILAALKGTEYLGVADCISTEASARGWTPVFEQLGGRTPPPAPPAVYPPRPSLGNRTPVPEEQILEDLLPPPAAGTLYTNPQ</sequence>
<dbReference type="SUPFAM" id="SSF51735">
    <property type="entry name" value="NAD(P)-binding Rossmann-fold domains"/>
    <property type="match status" value="1"/>
</dbReference>
<dbReference type="EMBL" id="WVTA01000004">
    <property type="protein sequence ID" value="KAK3213982.1"/>
    <property type="molecule type" value="Genomic_DNA"/>
</dbReference>
<dbReference type="Gene3D" id="3.40.50.720">
    <property type="entry name" value="NAD(P)-binding Rossmann-like Domain"/>
    <property type="match status" value="1"/>
</dbReference>
<organism evidence="6 7">
    <name type="scientific">Pseudopithomyces chartarum</name>
    <dbReference type="NCBI Taxonomy" id="1892770"/>
    <lineage>
        <taxon>Eukaryota</taxon>
        <taxon>Fungi</taxon>
        <taxon>Dikarya</taxon>
        <taxon>Ascomycota</taxon>
        <taxon>Pezizomycotina</taxon>
        <taxon>Dothideomycetes</taxon>
        <taxon>Pleosporomycetidae</taxon>
        <taxon>Pleosporales</taxon>
        <taxon>Massarineae</taxon>
        <taxon>Didymosphaeriaceae</taxon>
        <taxon>Pseudopithomyces</taxon>
    </lineage>
</organism>
<comment type="similarity">
    <text evidence="1">Belongs to the zinc-containing alcohol dehydrogenase family.</text>
</comment>
<dbReference type="CDD" id="cd08249">
    <property type="entry name" value="enoyl_reductase_like"/>
    <property type="match status" value="1"/>
</dbReference>
<dbReference type="SUPFAM" id="SSF50129">
    <property type="entry name" value="GroES-like"/>
    <property type="match status" value="1"/>
</dbReference>
<protein>
    <recommendedName>
        <fullName evidence="5">Enoyl reductase (ER) domain-containing protein</fullName>
    </recommendedName>
</protein>
<dbReference type="Pfam" id="PF08240">
    <property type="entry name" value="ADH_N"/>
    <property type="match status" value="1"/>
</dbReference>
<feature type="domain" description="Enoyl reductase (ER)" evidence="5">
    <location>
        <begin position="13"/>
        <end position="262"/>
    </location>
</feature>
<dbReference type="InterPro" id="IPR036291">
    <property type="entry name" value="NAD(P)-bd_dom_sf"/>
</dbReference>
<name>A0AAN6RJG3_9PLEO</name>
<comment type="subunit">
    <text evidence="2">Monomer.</text>
</comment>
<keyword evidence="3" id="KW-0560">Oxidoreductase</keyword>
<dbReference type="InterPro" id="IPR013149">
    <property type="entry name" value="ADH-like_C"/>
</dbReference>
<dbReference type="Pfam" id="PF00107">
    <property type="entry name" value="ADH_zinc_N"/>
    <property type="match status" value="1"/>
</dbReference>
<evidence type="ECO:0000313" key="6">
    <source>
        <dbReference type="EMBL" id="KAK3213982.1"/>
    </source>
</evidence>
<evidence type="ECO:0000256" key="4">
    <source>
        <dbReference type="SAM" id="MobiDB-lite"/>
    </source>
</evidence>
<dbReference type="PANTHER" id="PTHR45348">
    <property type="entry name" value="HYPOTHETICAL OXIDOREDUCTASE (EUROFUNG)"/>
    <property type="match status" value="1"/>
</dbReference>
<dbReference type="InterPro" id="IPR020843">
    <property type="entry name" value="ER"/>
</dbReference>
<evidence type="ECO:0000259" key="5">
    <source>
        <dbReference type="SMART" id="SM00829"/>
    </source>
</evidence>
<dbReference type="PANTHER" id="PTHR45348:SF2">
    <property type="entry name" value="ZINC-TYPE ALCOHOL DEHYDROGENASE-LIKE PROTEIN C2E1P3.01"/>
    <property type="match status" value="1"/>
</dbReference>
<dbReference type="GO" id="GO:0016651">
    <property type="term" value="F:oxidoreductase activity, acting on NAD(P)H"/>
    <property type="evidence" value="ECO:0007669"/>
    <property type="project" value="InterPro"/>
</dbReference>
<dbReference type="InterPro" id="IPR047122">
    <property type="entry name" value="Trans-enoyl_RdTase-like"/>
</dbReference>
<gene>
    <name evidence="6" type="ORF">GRF29_28g1669548</name>
</gene>
<dbReference type="Gene3D" id="3.90.180.10">
    <property type="entry name" value="Medium-chain alcohol dehydrogenases, catalytic domain"/>
    <property type="match status" value="1"/>
</dbReference>
<evidence type="ECO:0000256" key="2">
    <source>
        <dbReference type="ARBA" id="ARBA00011245"/>
    </source>
</evidence>
<feature type="region of interest" description="Disordered" evidence="4">
    <location>
        <begin position="248"/>
        <end position="271"/>
    </location>
</feature>
<proteinExistence type="inferred from homology"/>
<dbReference type="AlphaFoldDB" id="A0AAN6RJG3"/>